<sequence length="91" mass="10277">MECELPADAGECNLIMVPNPTPMMRLCFDTAVMNGFHLSWEWVHTKGRSHTAHMRELIIGAHENKATTHPFHSLPSLRLHLPEFSSGKTQV</sequence>
<dbReference type="AlphaFoldDB" id="A0AAE0YSP9"/>
<gene>
    <name evidence="1" type="ORF">RRG08_017313</name>
</gene>
<proteinExistence type="predicted"/>
<dbReference type="Proteomes" id="UP001283361">
    <property type="component" value="Unassembled WGS sequence"/>
</dbReference>
<dbReference type="EMBL" id="JAWDGP010005558">
    <property type="protein sequence ID" value="KAK3756096.1"/>
    <property type="molecule type" value="Genomic_DNA"/>
</dbReference>
<comment type="caution">
    <text evidence="1">The sequence shown here is derived from an EMBL/GenBank/DDBJ whole genome shotgun (WGS) entry which is preliminary data.</text>
</comment>
<evidence type="ECO:0000313" key="1">
    <source>
        <dbReference type="EMBL" id="KAK3756096.1"/>
    </source>
</evidence>
<keyword evidence="2" id="KW-1185">Reference proteome</keyword>
<protein>
    <submittedName>
        <fullName evidence="1">Uncharacterized protein</fullName>
    </submittedName>
</protein>
<reference evidence="1" key="1">
    <citation type="journal article" date="2023" name="G3 (Bethesda)">
        <title>A reference genome for the long-term kleptoplast-retaining sea slug Elysia crispata morphotype clarki.</title>
        <authorList>
            <person name="Eastman K.E."/>
            <person name="Pendleton A.L."/>
            <person name="Shaikh M.A."/>
            <person name="Suttiyut T."/>
            <person name="Ogas R."/>
            <person name="Tomko P."/>
            <person name="Gavelis G."/>
            <person name="Widhalm J.R."/>
            <person name="Wisecaver J.H."/>
        </authorList>
    </citation>
    <scope>NUCLEOTIDE SEQUENCE</scope>
    <source>
        <strain evidence="1">ECLA1</strain>
    </source>
</reference>
<evidence type="ECO:0000313" key="2">
    <source>
        <dbReference type="Proteomes" id="UP001283361"/>
    </source>
</evidence>
<organism evidence="1 2">
    <name type="scientific">Elysia crispata</name>
    <name type="common">lettuce slug</name>
    <dbReference type="NCBI Taxonomy" id="231223"/>
    <lineage>
        <taxon>Eukaryota</taxon>
        <taxon>Metazoa</taxon>
        <taxon>Spiralia</taxon>
        <taxon>Lophotrochozoa</taxon>
        <taxon>Mollusca</taxon>
        <taxon>Gastropoda</taxon>
        <taxon>Heterobranchia</taxon>
        <taxon>Euthyneura</taxon>
        <taxon>Panpulmonata</taxon>
        <taxon>Sacoglossa</taxon>
        <taxon>Placobranchoidea</taxon>
        <taxon>Plakobranchidae</taxon>
        <taxon>Elysia</taxon>
    </lineage>
</organism>
<name>A0AAE0YSP9_9GAST</name>
<accession>A0AAE0YSP9</accession>